<evidence type="ECO:0000313" key="5">
    <source>
        <dbReference type="Proteomes" id="UP001155604"/>
    </source>
</evidence>
<dbReference type="EMBL" id="JAMTCC010000006">
    <property type="protein sequence ID" value="MCT7944763.1"/>
    <property type="molecule type" value="Genomic_DNA"/>
</dbReference>
<dbReference type="RefSeq" id="WP_261272016.1">
    <property type="nucleotide sequence ID" value="NZ_JAMTCC010000006.1"/>
</dbReference>
<dbReference type="Pfam" id="PF08386">
    <property type="entry name" value="Abhydrolase_4"/>
    <property type="match status" value="1"/>
</dbReference>
<dbReference type="Gene3D" id="3.40.50.1820">
    <property type="entry name" value="alpha/beta hydrolase"/>
    <property type="match status" value="1"/>
</dbReference>
<keyword evidence="5" id="KW-1185">Reference proteome</keyword>
<dbReference type="PANTHER" id="PTHR43798">
    <property type="entry name" value="MONOACYLGLYCEROL LIPASE"/>
    <property type="match status" value="1"/>
</dbReference>
<feature type="domain" description="Peptidase S33 tripeptidyl aminopeptidase-like C-terminal" evidence="3">
    <location>
        <begin position="415"/>
        <end position="514"/>
    </location>
</feature>
<feature type="region of interest" description="Disordered" evidence="2">
    <location>
        <begin position="1"/>
        <end position="26"/>
    </location>
</feature>
<dbReference type="InterPro" id="IPR029058">
    <property type="entry name" value="AB_hydrolase_fold"/>
</dbReference>
<organism evidence="4 5">
    <name type="scientific">Shewanella septentrionalis</name>
    <dbReference type="NCBI Taxonomy" id="2952223"/>
    <lineage>
        <taxon>Bacteria</taxon>
        <taxon>Pseudomonadati</taxon>
        <taxon>Pseudomonadota</taxon>
        <taxon>Gammaproteobacteria</taxon>
        <taxon>Alteromonadales</taxon>
        <taxon>Shewanellaceae</taxon>
        <taxon>Shewanella</taxon>
    </lineage>
</organism>
<dbReference type="InterPro" id="IPR050266">
    <property type="entry name" value="AB_hydrolase_sf"/>
</dbReference>
<keyword evidence="1 4" id="KW-0378">Hydrolase</keyword>
<evidence type="ECO:0000256" key="2">
    <source>
        <dbReference type="SAM" id="MobiDB-lite"/>
    </source>
</evidence>
<dbReference type="InterPro" id="IPR002410">
    <property type="entry name" value="Peptidase_S33"/>
</dbReference>
<reference evidence="4" key="1">
    <citation type="journal article" date="2023" name="Int. J. Syst. Evol. Microbiol.">
        <title>&lt;i&gt;Shewanella septentrionalis&lt;/i&gt; sp. nov. and &lt;i&gt;Shewanella holmiensis&lt;/i&gt; sp. nov., isolated from Baltic Sea water and sediments.</title>
        <authorList>
            <person name="Martin-Rodriguez A.J."/>
            <person name="Thorell K."/>
            <person name="Joffre E."/>
            <person name="Jensie-Markopoulos S."/>
            <person name="Moore E.R.B."/>
            <person name="Sjoling A."/>
        </authorList>
    </citation>
    <scope>NUCLEOTIDE SEQUENCE</scope>
    <source>
        <strain evidence="4">SP1W3</strain>
    </source>
</reference>
<feature type="region of interest" description="Disordered" evidence="2">
    <location>
        <begin position="534"/>
        <end position="553"/>
    </location>
</feature>
<evidence type="ECO:0000313" key="4">
    <source>
        <dbReference type="EMBL" id="MCT7944763.1"/>
    </source>
</evidence>
<dbReference type="GO" id="GO:0006508">
    <property type="term" value="P:proteolysis"/>
    <property type="evidence" value="ECO:0007669"/>
    <property type="project" value="InterPro"/>
</dbReference>
<dbReference type="InterPro" id="IPR013595">
    <property type="entry name" value="Pept_S33_TAP-like_C"/>
</dbReference>
<protein>
    <submittedName>
        <fullName evidence="4">Alpha/beta hydrolase</fullName>
    </submittedName>
</protein>
<dbReference type="Proteomes" id="UP001155604">
    <property type="component" value="Unassembled WGS sequence"/>
</dbReference>
<evidence type="ECO:0000256" key="1">
    <source>
        <dbReference type="ARBA" id="ARBA00022801"/>
    </source>
</evidence>
<accession>A0A9X3AZG3</accession>
<name>A0A9X3AZG3_9GAMM</name>
<sequence>MIDSMTHRKLSQTAQRPSPTRQLHGTANTTLATWRTHILGSRILSISALMLAMASTATWASDVKSQQTQAADIASNIANNTDTCYVEGVSDRLNCGFVTVPENPNKPDGKQIQVHYVVLPAVKNVNHEEALLAIAGGPGQSAIDNAAGFDAMLSKVRQQRDILLIDQRGTGRSNLLTCDEGAQSPLSFDDDNADTKAETQKCLAKIDADVTQYGSLNAIKDFEAVRQHLGYKKLHIYGISYGTRMAQLYMRLYPAHLATVTLDGIVPMQQSVLEIGASIDRGFDLLFKDCQETAACHAQFPELKAEFDQVAASLAKAPVMENVYDPVTGEKTMLTMTRGKFYGSIRMALYQANVRALVPHAIHQAAKHNFQPILGLYSLTIDNAGMAMGMHASVVCGEDMHRITPAMREQAQHSFMGKTMLEGLEATCEVWKVPAVDDSFSEPISSDIPTLLLSGEIDPATPPSWGELAMEKLTNAKHFVAPYATHGVAYQTCANNLIADLVRSGSVKDLDGECLKKDVRRSFYLNASSVEPLDATSTKTTTTDDNASTGAKE</sequence>
<dbReference type="GO" id="GO:0016020">
    <property type="term" value="C:membrane"/>
    <property type="evidence" value="ECO:0007669"/>
    <property type="project" value="TreeGrafter"/>
</dbReference>
<feature type="compositionally biased region" description="Polar residues" evidence="2">
    <location>
        <begin position="11"/>
        <end position="26"/>
    </location>
</feature>
<evidence type="ECO:0000259" key="3">
    <source>
        <dbReference type="Pfam" id="PF08386"/>
    </source>
</evidence>
<dbReference type="GO" id="GO:0008233">
    <property type="term" value="F:peptidase activity"/>
    <property type="evidence" value="ECO:0007669"/>
    <property type="project" value="InterPro"/>
</dbReference>
<dbReference type="PRINTS" id="PR00793">
    <property type="entry name" value="PROAMNOPTASE"/>
</dbReference>
<dbReference type="PANTHER" id="PTHR43798:SF27">
    <property type="entry name" value="HYDROLASE ALPHA_BETA HYDROLASE FOLD FAMILY"/>
    <property type="match status" value="1"/>
</dbReference>
<dbReference type="SUPFAM" id="SSF53474">
    <property type="entry name" value="alpha/beta-Hydrolases"/>
    <property type="match status" value="1"/>
</dbReference>
<comment type="caution">
    <text evidence="4">The sequence shown here is derived from an EMBL/GenBank/DDBJ whole genome shotgun (WGS) entry which is preliminary data.</text>
</comment>
<dbReference type="AlphaFoldDB" id="A0A9X3AZG3"/>
<gene>
    <name evidence="4" type="ORF">NE536_05225</name>
</gene>
<proteinExistence type="predicted"/>